<accession>A0A191VB06</accession>
<keyword evidence="2" id="KW-0614">Plasmid</keyword>
<evidence type="ECO:0000313" key="2">
    <source>
        <dbReference type="EMBL" id="ANJ12095.1"/>
    </source>
</evidence>
<feature type="region of interest" description="Disordered" evidence="1">
    <location>
        <begin position="61"/>
        <end position="85"/>
    </location>
</feature>
<evidence type="ECO:0000256" key="1">
    <source>
        <dbReference type="SAM" id="MobiDB-lite"/>
    </source>
</evidence>
<dbReference type="RefSeq" id="WP_064732423.1">
    <property type="nucleotide sequence ID" value="NZ_BMRX01000028.1"/>
</dbReference>
<evidence type="ECO:0000313" key="3">
    <source>
        <dbReference type="Proteomes" id="UP000078468"/>
    </source>
</evidence>
<protein>
    <submittedName>
        <fullName evidence="2">Uncharacterized protein</fullName>
    </submittedName>
</protein>
<dbReference type="EMBL" id="CP015867">
    <property type="protein sequence ID" value="ANJ12095.1"/>
    <property type="molecule type" value="Genomic_DNA"/>
</dbReference>
<name>A0A191VB06_9ACTN</name>
<proteinExistence type="predicted"/>
<sequence>MFEVNGTSFTEGDIVRFKHATLPVNRERDYRIVAATRGGITASPAGDDRFAHEYNRATADRLGISHTTDSATSGRARRSAGPAAG</sequence>
<reference evidence="2 3" key="1">
    <citation type="submission" date="2016-05" db="EMBL/GenBank/DDBJ databases">
        <title>Non-Contiguous Finished Genome Sequence of Streptomyces parvulus 2297 Integrated Site-Specifically with Actinophage R4.</title>
        <authorList>
            <person name="Nishizawa T."/>
            <person name="Miura T."/>
            <person name="Harada C."/>
            <person name="Guo Y."/>
            <person name="Narisawa K."/>
            <person name="Ohta H."/>
            <person name="Takahashi H."/>
            <person name="Shirai M."/>
        </authorList>
    </citation>
    <scope>NUCLEOTIDE SEQUENCE [LARGE SCALE GENOMIC DNA]</scope>
    <source>
        <strain evidence="2 3">2297</strain>
        <plasmid evidence="3">pspa1</plasmid>
    </source>
</reference>
<dbReference type="GeneID" id="91309930"/>
<dbReference type="KEGG" id="spav:Spa2297_34040"/>
<dbReference type="Proteomes" id="UP000078468">
    <property type="component" value="Plasmid pspa1"/>
</dbReference>
<dbReference type="AlphaFoldDB" id="A0A191VB06"/>
<organism evidence="2 3">
    <name type="scientific">Streptomyces parvulus</name>
    <dbReference type="NCBI Taxonomy" id="146923"/>
    <lineage>
        <taxon>Bacteria</taxon>
        <taxon>Bacillati</taxon>
        <taxon>Actinomycetota</taxon>
        <taxon>Actinomycetes</taxon>
        <taxon>Kitasatosporales</taxon>
        <taxon>Streptomycetaceae</taxon>
        <taxon>Streptomyces</taxon>
    </lineage>
</organism>
<geneLocation type="plasmid" evidence="3">
    <name>pspa1</name>
</geneLocation>
<feature type="compositionally biased region" description="Low complexity" evidence="1">
    <location>
        <begin position="67"/>
        <end position="85"/>
    </location>
</feature>
<gene>
    <name evidence="2" type="ORF">Spa2297_34040</name>
</gene>